<sequence>MSGLEGTIVVDLTQYAAGPAASRLLGELGATVIKVEPFSGDEQRTQGMAWGMNYKSEFDDVAYDCGSFNKEWTAIDCKNPEGNEVMMNLLSKADIFVTSLRDGALKRLGLDYETLHEKFPKLVWAQNRGYGEHGPMKDAKGFDATSFAARSGFVSAIPQANEHYEPGNSPIAFGDWNTGCALTAGILGAYAGALRTGVGDKVTTSLYHVGTWGMTCALIAEQQGCKHPKDRMEAKCPTNNSYVSADGVWFLMCFGNYNKYCQLVFDTIEMDPKYYTDPEYNTLEALAENGKYTEVDAAIHQACKQFPFEELEKRFRANDIPFEKIQTVADVLADEEAFANDQLRRVKYEKQGPTSEFTENDEYIVTTPPFRLASIGDPVLHRSRPVGYDTRKILKEIGGYSDADVDKLAADGAVLEYTGDPLPESVLEPSYGPNSKKN</sequence>
<dbReference type="EMBL" id="PPEK01000010">
    <property type="protein sequence ID" value="PNV67324.1"/>
    <property type="molecule type" value="Genomic_DNA"/>
</dbReference>
<dbReference type="InterPro" id="IPR044855">
    <property type="entry name" value="CoA-Trfase_III_dom3_sf"/>
</dbReference>
<dbReference type="AlphaFoldDB" id="A0A2K2UAK9"/>
<reference evidence="3" key="1">
    <citation type="submission" date="2018-01" db="EMBL/GenBank/DDBJ databases">
        <title>Rubneribacter badeniensis gen. nov., sp. nov., and Colonibacter rubneri, gen. nov., sp. nov., WGS of new members of the Eggerthellaceae.</title>
        <authorList>
            <person name="Danylec N."/>
            <person name="Stoll D.A."/>
            <person name="Doetsch A."/>
            <person name="Kulling S.E."/>
            <person name="Huch M."/>
        </authorList>
    </citation>
    <scope>NUCLEOTIDE SEQUENCE [LARGE SCALE GENOMIC DNA]</scope>
    <source>
        <strain evidence="3">ResAG-96</strain>
    </source>
</reference>
<dbReference type="Gene3D" id="3.30.1540.10">
    <property type="entry name" value="formyl-coa transferase, domain 3"/>
    <property type="match status" value="1"/>
</dbReference>
<dbReference type="OrthoDB" id="9797653at2"/>
<comment type="caution">
    <text evidence="2">The sequence shown here is derived from an EMBL/GenBank/DDBJ whole genome shotgun (WGS) entry which is preliminary data.</text>
</comment>
<protein>
    <submittedName>
        <fullName evidence="2">CoA transferase</fullName>
    </submittedName>
</protein>
<organism evidence="2 3">
    <name type="scientific">Enteroscipio rubneri</name>
    <dbReference type="NCBI Taxonomy" id="2070686"/>
    <lineage>
        <taxon>Bacteria</taxon>
        <taxon>Bacillati</taxon>
        <taxon>Actinomycetota</taxon>
        <taxon>Coriobacteriia</taxon>
        <taxon>Eggerthellales</taxon>
        <taxon>Eggerthellaceae</taxon>
        <taxon>Enteroscipio</taxon>
    </lineage>
</organism>
<dbReference type="InterPro" id="IPR003673">
    <property type="entry name" value="CoA-Trfase_fam_III"/>
</dbReference>
<dbReference type="SUPFAM" id="SSF89796">
    <property type="entry name" value="CoA-transferase family III (CaiB/BaiF)"/>
    <property type="match status" value="1"/>
</dbReference>
<dbReference type="PANTHER" id="PTHR48228">
    <property type="entry name" value="SUCCINYL-COA--D-CITRAMALATE COA-TRANSFERASE"/>
    <property type="match status" value="1"/>
</dbReference>
<evidence type="ECO:0000313" key="2">
    <source>
        <dbReference type="EMBL" id="PNV67324.1"/>
    </source>
</evidence>
<accession>A0A2K2UAK9</accession>
<dbReference type="InterPro" id="IPR050509">
    <property type="entry name" value="CoA-transferase_III"/>
</dbReference>
<dbReference type="Gene3D" id="3.40.50.10540">
    <property type="entry name" value="Crotonobetainyl-coa:carnitine coa-transferase, domain 1"/>
    <property type="match status" value="1"/>
</dbReference>
<dbReference type="PANTHER" id="PTHR48228:SF2">
    <property type="entry name" value="E-CINNAMOYL-COA:R-PHENYLLACTATE COA TRANSFERASE LARGE SUBUNIT"/>
    <property type="match status" value="1"/>
</dbReference>
<evidence type="ECO:0000313" key="3">
    <source>
        <dbReference type="Proteomes" id="UP000236197"/>
    </source>
</evidence>
<gene>
    <name evidence="2" type="ORF">C2L71_08775</name>
</gene>
<keyword evidence="2" id="KW-0808">Transferase</keyword>
<dbReference type="Proteomes" id="UP000236197">
    <property type="component" value="Unassembled WGS sequence"/>
</dbReference>
<feature type="region of interest" description="Disordered" evidence="1">
    <location>
        <begin position="419"/>
        <end position="438"/>
    </location>
</feature>
<dbReference type="RefSeq" id="WP_103265396.1">
    <property type="nucleotide sequence ID" value="NZ_CABMLE010000010.1"/>
</dbReference>
<name>A0A2K2UAK9_9ACTN</name>
<proteinExistence type="predicted"/>
<evidence type="ECO:0000256" key="1">
    <source>
        <dbReference type="SAM" id="MobiDB-lite"/>
    </source>
</evidence>
<keyword evidence="3" id="KW-1185">Reference proteome</keyword>
<dbReference type="InterPro" id="IPR023606">
    <property type="entry name" value="CoA-Trfase_III_dom_1_sf"/>
</dbReference>
<dbReference type="Pfam" id="PF02515">
    <property type="entry name" value="CoA_transf_3"/>
    <property type="match status" value="1"/>
</dbReference>
<dbReference type="GO" id="GO:0016740">
    <property type="term" value="F:transferase activity"/>
    <property type="evidence" value="ECO:0007669"/>
    <property type="project" value="UniProtKB-KW"/>
</dbReference>